<dbReference type="FunFam" id="2.60.120.330:FF:000005">
    <property type="entry name" value="1-aminocyclopropane-1-carboxylate oxidase homolog 1"/>
    <property type="match status" value="1"/>
</dbReference>
<dbReference type="SMR" id="A0A3B6BY24"/>
<evidence type="ECO:0000313" key="10">
    <source>
        <dbReference type="Proteomes" id="UP000019116"/>
    </source>
</evidence>
<dbReference type="OMA" id="ECAKARN"/>
<dbReference type="OrthoDB" id="288590at2759"/>
<comment type="cofactor">
    <cofactor evidence="1">
        <name>Fe cation</name>
        <dbReference type="ChEBI" id="CHEBI:24875"/>
    </cofactor>
</comment>
<keyword evidence="10" id="KW-1185">Reference proteome</keyword>
<dbReference type="Pfam" id="PF03171">
    <property type="entry name" value="2OG-FeII_Oxy"/>
    <property type="match status" value="1"/>
</dbReference>
<accession>A0A3B6BY24</accession>
<name>A0A3B6BY24_WHEAT</name>
<reference evidence="9" key="2">
    <citation type="submission" date="2018-10" db="UniProtKB">
        <authorList>
            <consortium name="EnsemblPlants"/>
        </authorList>
    </citation>
    <scope>IDENTIFICATION</scope>
</reference>
<dbReference type="PROSITE" id="PS51471">
    <property type="entry name" value="FE2OG_OXY"/>
    <property type="match status" value="1"/>
</dbReference>
<organism evidence="9">
    <name type="scientific">Triticum aestivum</name>
    <name type="common">Wheat</name>
    <dbReference type="NCBI Taxonomy" id="4565"/>
    <lineage>
        <taxon>Eukaryota</taxon>
        <taxon>Viridiplantae</taxon>
        <taxon>Streptophyta</taxon>
        <taxon>Embryophyta</taxon>
        <taxon>Tracheophyta</taxon>
        <taxon>Spermatophyta</taxon>
        <taxon>Magnoliopsida</taxon>
        <taxon>Liliopsida</taxon>
        <taxon>Poales</taxon>
        <taxon>Poaceae</taxon>
        <taxon>BOP clade</taxon>
        <taxon>Pooideae</taxon>
        <taxon>Triticodae</taxon>
        <taxon>Triticeae</taxon>
        <taxon>Triticinae</taxon>
        <taxon>Triticum</taxon>
    </lineage>
</organism>
<dbReference type="InterPro" id="IPR044861">
    <property type="entry name" value="IPNS-like_FE2OG_OXY"/>
</dbReference>
<dbReference type="PANTHER" id="PTHR10209">
    <property type="entry name" value="OXIDOREDUCTASE, 2OG-FE II OXYGENASE FAMILY PROTEIN"/>
    <property type="match status" value="1"/>
</dbReference>
<evidence type="ECO:0000256" key="4">
    <source>
        <dbReference type="ARBA" id="ARBA00023002"/>
    </source>
</evidence>
<proteinExistence type="inferred from homology"/>
<keyword evidence="5 6" id="KW-0408">Iron</keyword>
<evidence type="ECO:0000256" key="6">
    <source>
        <dbReference type="RuleBase" id="RU003682"/>
    </source>
</evidence>
<evidence type="ECO:0000313" key="9">
    <source>
        <dbReference type="EnsemblPlants" id="TraesCS2B02G051100.1.cds1"/>
    </source>
</evidence>
<evidence type="ECO:0000256" key="2">
    <source>
        <dbReference type="ARBA" id="ARBA00008056"/>
    </source>
</evidence>
<feature type="domain" description="Fe2OG dioxygenase" evidence="8">
    <location>
        <begin position="247"/>
        <end position="353"/>
    </location>
</feature>
<dbReference type="Proteomes" id="UP000019116">
    <property type="component" value="Chromosome 2B"/>
</dbReference>
<feature type="region of interest" description="Disordered" evidence="7">
    <location>
        <begin position="24"/>
        <end position="46"/>
    </location>
</feature>
<protein>
    <recommendedName>
        <fullName evidence="8">Fe2OG dioxygenase domain-containing protein</fullName>
    </recommendedName>
</protein>
<evidence type="ECO:0000256" key="3">
    <source>
        <dbReference type="ARBA" id="ARBA00022723"/>
    </source>
</evidence>
<dbReference type="Pfam" id="PF14226">
    <property type="entry name" value="DIOX_N"/>
    <property type="match status" value="1"/>
</dbReference>
<sequence length="403" mass="43776">MHGQQPRDITGGNTLAHTFDEERATASPHPWHAQTKPVNQKEEATPITPRRVLNLKAFDETRAGVKGLVDAGVTAVPSIFHHPPESLAHGAPRPHRFTVPVINLSSVVESAKRAEVVAQVRAAAETFGFFQVVGHGVPEAATSAMLAAVRGFIEEPVEAKAPYYTRDTGRRVRYQSNLDLFQSTAANWRDTLFMEMPPAPEELPAACRLVAPEYARLVQQRLGRTLLGLLSEALGRRPGHLEEERGCLDGLSLACHYYPACPEPQLTLGTPRHTDASFLTVLLQDAVGGLQVLVDLDGAAAWVDVPPVAGALVVNVGDFLQLMSNDRFKSVEHRVVSNGVGPRVSVACFFRTDRAAAPTRVLAPIVAVGEEARYRSATVEEVVQQYYKVKGLAGASALEHFRL</sequence>
<dbReference type="RefSeq" id="XP_044318200.1">
    <property type="nucleotide sequence ID" value="XM_044462265.1"/>
</dbReference>
<dbReference type="SUPFAM" id="SSF51197">
    <property type="entry name" value="Clavaminate synthase-like"/>
    <property type="match status" value="1"/>
</dbReference>
<comment type="similarity">
    <text evidence="2 6">Belongs to the iron/ascorbate-dependent oxidoreductase family.</text>
</comment>
<evidence type="ECO:0000256" key="7">
    <source>
        <dbReference type="SAM" id="MobiDB-lite"/>
    </source>
</evidence>
<keyword evidence="4 6" id="KW-0560">Oxidoreductase</keyword>
<dbReference type="InterPro" id="IPR005123">
    <property type="entry name" value="Oxoglu/Fe-dep_dioxygenase_dom"/>
</dbReference>
<dbReference type="InterPro" id="IPR026992">
    <property type="entry name" value="DIOX_N"/>
</dbReference>
<dbReference type="Gramene" id="TraesCS2B02G051100.1">
    <property type="protein sequence ID" value="TraesCS2B02G051100.1.cds1"/>
    <property type="gene ID" value="TraesCS2B02G051100"/>
</dbReference>
<evidence type="ECO:0000256" key="1">
    <source>
        <dbReference type="ARBA" id="ARBA00001962"/>
    </source>
</evidence>
<reference evidence="9" key="1">
    <citation type="submission" date="2018-08" db="EMBL/GenBank/DDBJ databases">
        <authorList>
            <person name="Rossello M."/>
        </authorList>
    </citation>
    <scope>NUCLEOTIDE SEQUENCE [LARGE SCALE GENOMIC DNA]</scope>
    <source>
        <strain evidence="9">cv. Chinese Spring</strain>
    </source>
</reference>
<evidence type="ECO:0000256" key="5">
    <source>
        <dbReference type="ARBA" id="ARBA00023004"/>
    </source>
</evidence>
<evidence type="ECO:0000259" key="8">
    <source>
        <dbReference type="PROSITE" id="PS51471"/>
    </source>
</evidence>
<dbReference type="AlphaFoldDB" id="A0A3B6BY24"/>
<gene>
    <name evidence="9" type="primary">LOC123038826</name>
</gene>
<dbReference type="InterPro" id="IPR027443">
    <property type="entry name" value="IPNS-like_sf"/>
</dbReference>
<dbReference type="GO" id="GO:0046872">
    <property type="term" value="F:metal ion binding"/>
    <property type="evidence" value="ECO:0007669"/>
    <property type="project" value="UniProtKB-KW"/>
</dbReference>
<dbReference type="Gene3D" id="2.60.120.330">
    <property type="entry name" value="B-lactam Antibiotic, Isopenicillin N Synthase, Chain"/>
    <property type="match status" value="1"/>
</dbReference>
<dbReference type="PANTHER" id="PTHR10209:SF608">
    <property type="entry name" value="FE2OG DIOXYGENASE DOMAIN-CONTAINING PROTEIN"/>
    <property type="match status" value="1"/>
</dbReference>
<dbReference type="GeneID" id="123038826"/>
<dbReference type="EnsemblPlants" id="TraesCS2B02G051100.1">
    <property type="protein sequence ID" value="TraesCS2B02G051100.1.cds1"/>
    <property type="gene ID" value="TraesCS2B02G051100"/>
</dbReference>
<dbReference type="STRING" id="4565.A0A3B6BY24"/>
<dbReference type="Gramene" id="TraesCS2B03G0107400.1">
    <property type="protein sequence ID" value="TraesCS2B03G0107400.1.CDS1"/>
    <property type="gene ID" value="TraesCS2B03G0107400"/>
</dbReference>
<dbReference type="GO" id="GO:0051213">
    <property type="term" value="F:dioxygenase activity"/>
    <property type="evidence" value="ECO:0007669"/>
    <property type="project" value="UniProtKB-ARBA"/>
</dbReference>
<keyword evidence="3 6" id="KW-0479">Metal-binding</keyword>